<dbReference type="OrthoDB" id="10266128at2759"/>
<evidence type="ECO:0000256" key="4">
    <source>
        <dbReference type="ARBA" id="ARBA00023242"/>
    </source>
</evidence>
<dbReference type="GO" id="GO:0005730">
    <property type="term" value="C:nucleolus"/>
    <property type="evidence" value="ECO:0007669"/>
    <property type="project" value="TreeGrafter"/>
</dbReference>
<accession>A0A2D3VMA3</accession>
<feature type="compositionally biased region" description="Basic residues" evidence="5">
    <location>
        <begin position="1"/>
        <end position="20"/>
    </location>
</feature>
<feature type="compositionally biased region" description="Acidic residues" evidence="5">
    <location>
        <begin position="154"/>
        <end position="172"/>
    </location>
</feature>
<organism evidence="7 8">
    <name type="scientific">Ramularia collo-cygni</name>
    <dbReference type="NCBI Taxonomy" id="112498"/>
    <lineage>
        <taxon>Eukaryota</taxon>
        <taxon>Fungi</taxon>
        <taxon>Dikarya</taxon>
        <taxon>Ascomycota</taxon>
        <taxon>Pezizomycotina</taxon>
        <taxon>Dothideomycetes</taxon>
        <taxon>Dothideomycetidae</taxon>
        <taxon>Mycosphaerellales</taxon>
        <taxon>Mycosphaerellaceae</taxon>
        <taxon>Ramularia</taxon>
    </lineage>
</organism>
<keyword evidence="2" id="KW-0547">Nucleotide-binding</keyword>
<reference evidence="7 8" key="1">
    <citation type="submission" date="2016-03" db="EMBL/GenBank/DDBJ databases">
        <authorList>
            <person name="Ploux O."/>
        </authorList>
    </citation>
    <scope>NUCLEOTIDE SEQUENCE [LARGE SCALE GENOMIC DNA]</scope>
    <source>
        <strain evidence="7 8">URUG2</strain>
    </source>
</reference>
<feature type="compositionally biased region" description="Basic and acidic residues" evidence="5">
    <location>
        <begin position="67"/>
        <end position="78"/>
    </location>
</feature>
<dbReference type="EMBL" id="FJUY01000014">
    <property type="protein sequence ID" value="CZT22698.1"/>
    <property type="molecule type" value="Genomic_DNA"/>
</dbReference>
<evidence type="ECO:0000313" key="7">
    <source>
        <dbReference type="EMBL" id="CZT22698.1"/>
    </source>
</evidence>
<name>A0A2D3VMA3_9PEZI</name>
<gene>
    <name evidence="7" type="ORF">RCC_08403</name>
</gene>
<dbReference type="PANTHER" id="PTHR11089:SF30">
    <property type="entry name" value="GUANINE NUCLEOTIDE-BINDING PROTEIN-LIKE 3 HOMOLOG"/>
    <property type="match status" value="1"/>
</dbReference>
<feature type="domain" description="Guanine nucleotide-binding protein-like 3 N-terminal" evidence="6">
    <location>
        <begin position="14"/>
        <end position="89"/>
    </location>
</feature>
<feature type="compositionally biased region" description="Acidic residues" evidence="5">
    <location>
        <begin position="107"/>
        <end position="134"/>
    </location>
</feature>
<sequence>MPKVGKPKSKRIPVRLRHKIEKSSAAKQRKQRKDGKKNPQWTSRLKKDPGIPNLFPFKDKILAEVEESKRRKEEELVRRRQIAKAQREGRTLAEVAGEEAAAKGQQDGDDELMDPMDDGEDVDADGDEAMDDDSSNPMAALVASAQARAMEQSADADEEEDEDEDEEADDNDLLSKGPTKQKPATRKAPVAPVRKTLPKQALEDPVKAVTTLVTRLQARTTEPNPAIKVVVDYYAIPALPELPPTEPAAPVTSKKPAGKSPADRALENWTTRFLVEVARKRGRLGKGGIPNLNAAALTVLGDINEGRLVIPAAPKEVRKNVSAGDSTVTIVETMAEPFRIEGLFGDSYGK</sequence>
<dbReference type="GO" id="GO:0005525">
    <property type="term" value="F:GTP binding"/>
    <property type="evidence" value="ECO:0007669"/>
    <property type="project" value="UniProtKB-KW"/>
</dbReference>
<dbReference type="InterPro" id="IPR050755">
    <property type="entry name" value="TRAFAC_YlqF/YawG_RiboMat"/>
</dbReference>
<evidence type="ECO:0000313" key="8">
    <source>
        <dbReference type="Proteomes" id="UP000225277"/>
    </source>
</evidence>
<evidence type="ECO:0000256" key="1">
    <source>
        <dbReference type="ARBA" id="ARBA00004123"/>
    </source>
</evidence>
<dbReference type="InterPro" id="IPR014813">
    <property type="entry name" value="Gnl3_N_dom"/>
</dbReference>
<dbReference type="Pfam" id="PF08701">
    <property type="entry name" value="GN3L_Grn1"/>
    <property type="match status" value="1"/>
</dbReference>
<keyword evidence="3" id="KW-0342">GTP-binding</keyword>
<dbReference type="STRING" id="112498.A0A2D3VMA3"/>
<comment type="subcellular location">
    <subcellularLocation>
        <location evidence="1">Nucleus</location>
    </subcellularLocation>
</comment>
<evidence type="ECO:0000256" key="2">
    <source>
        <dbReference type="ARBA" id="ARBA00022741"/>
    </source>
</evidence>
<feature type="region of interest" description="Disordered" evidence="5">
    <location>
        <begin position="1"/>
        <end position="55"/>
    </location>
</feature>
<protein>
    <recommendedName>
        <fullName evidence="6">Guanine nucleotide-binding protein-like 3 N-terminal domain-containing protein</fullName>
    </recommendedName>
</protein>
<keyword evidence="4" id="KW-0539">Nucleus</keyword>
<dbReference type="RefSeq" id="XP_023629422.1">
    <property type="nucleotide sequence ID" value="XM_023773654.1"/>
</dbReference>
<dbReference type="PANTHER" id="PTHR11089">
    <property type="entry name" value="GTP-BINDING PROTEIN-RELATED"/>
    <property type="match status" value="1"/>
</dbReference>
<evidence type="ECO:0000259" key="6">
    <source>
        <dbReference type="Pfam" id="PF08701"/>
    </source>
</evidence>
<evidence type="ECO:0000256" key="5">
    <source>
        <dbReference type="SAM" id="MobiDB-lite"/>
    </source>
</evidence>
<evidence type="ECO:0000256" key="3">
    <source>
        <dbReference type="ARBA" id="ARBA00023134"/>
    </source>
</evidence>
<dbReference type="Proteomes" id="UP000225277">
    <property type="component" value="Unassembled WGS sequence"/>
</dbReference>
<feature type="region of interest" description="Disordered" evidence="5">
    <location>
        <begin position="67"/>
        <end position="202"/>
    </location>
</feature>
<dbReference type="Gene3D" id="1.10.1580.10">
    <property type="match status" value="1"/>
</dbReference>
<proteinExistence type="predicted"/>
<dbReference type="InterPro" id="IPR023179">
    <property type="entry name" value="GTP-bd_ortho_bundle_sf"/>
</dbReference>
<keyword evidence="8" id="KW-1185">Reference proteome</keyword>
<dbReference type="GeneID" id="35603499"/>
<dbReference type="AlphaFoldDB" id="A0A2D3VMA3"/>
<feature type="region of interest" description="Disordered" evidence="5">
    <location>
        <begin position="242"/>
        <end position="262"/>
    </location>
</feature>